<protein>
    <submittedName>
        <fullName evidence="3">SDR family oxidoreductase</fullName>
    </submittedName>
</protein>
<dbReference type="PANTHER" id="PTHR24321:SF8">
    <property type="entry name" value="ESTRADIOL 17-BETA-DEHYDROGENASE 8-RELATED"/>
    <property type="match status" value="1"/>
</dbReference>
<accession>A0ABP3JW08</accession>
<dbReference type="InterPro" id="IPR036291">
    <property type="entry name" value="NAD(P)-bd_dom_sf"/>
</dbReference>
<dbReference type="Gene3D" id="3.40.50.720">
    <property type="entry name" value="NAD(P)-binding Rossmann-like Domain"/>
    <property type="match status" value="1"/>
</dbReference>
<dbReference type="PANTHER" id="PTHR24321">
    <property type="entry name" value="DEHYDROGENASES, SHORT CHAIN"/>
    <property type="match status" value="1"/>
</dbReference>
<evidence type="ECO:0000313" key="4">
    <source>
        <dbReference type="Proteomes" id="UP001500713"/>
    </source>
</evidence>
<dbReference type="Proteomes" id="UP001500713">
    <property type="component" value="Unassembled WGS sequence"/>
</dbReference>
<reference evidence="4" key="1">
    <citation type="journal article" date="2019" name="Int. J. Syst. Evol. Microbiol.">
        <title>The Global Catalogue of Microorganisms (GCM) 10K type strain sequencing project: providing services to taxonomists for standard genome sequencing and annotation.</title>
        <authorList>
            <consortium name="The Broad Institute Genomics Platform"/>
            <consortium name="The Broad Institute Genome Sequencing Center for Infectious Disease"/>
            <person name="Wu L."/>
            <person name="Ma J."/>
        </authorList>
    </citation>
    <scope>NUCLEOTIDE SEQUENCE [LARGE SCALE GENOMIC DNA]</scope>
    <source>
        <strain evidence="4">JCM 14162</strain>
    </source>
</reference>
<dbReference type="RefSeq" id="WP_229954177.1">
    <property type="nucleotide sequence ID" value="NZ_BAAAEM010000002.1"/>
</dbReference>
<evidence type="ECO:0000313" key="3">
    <source>
        <dbReference type="EMBL" id="GAA0465551.1"/>
    </source>
</evidence>
<comment type="caution">
    <text evidence="3">The sequence shown here is derived from an EMBL/GenBank/DDBJ whole genome shotgun (WGS) entry which is preliminary data.</text>
</comment>
<evidence type="ECO:0000256" key="1">
    <source>
        <dbReference type="ARBA" id="ARBA00006484"/>
    </source>
</evidence>
<evidence type="ECO:0000256" key="2">
    <source>
        <dbReference type="ARBA" id="ARBA00023002"/>
    </source>
</evidence>
<dbReference type="SUPFAM" id="SSF51735">
    <property type="entry name" value="NAD(P)-binding Rossmann-fold domains"/>
    <property type="match status" value="1"/>
</dbReference>
<dbReference type="Pfam" id="PF13561">
    <property type="entry name" value="adh_short_C2"/>
    <property type="match status" value="1"/>
</dbReference>
<dbReference type="EMBL" id="BAAAEM010000002">
    <property type="protein sequence ID" value="GAA0465551.1"/>
    <property type="molecule type" value="Genomic_DNA"/>
</dbReference>
<name>A0ABP3JW08_9SPHN</name>
<keyword evidence="4" id="KW-1185">Reference proteome</keyword>
<dbReference type="InterPro" id="IPR002347">
    <property type="entry name" value="SDR_fam"/>
</dbReference>
<comment type="similarity">
    <text evidence="1">Belongs to the short-chain dehydrogenases/reductases (SDR) family.</text>
</comment>
<dbReference type="PRINTS" id="PR00081">
    <property type="entry name" value="GDHRDH"/>
</dbReference>
<sequence length="261" mass="27540">MSKSLLKDKIAVIFGAGGSLGSEVTKKFVDIGAIVFASSRSPDPTLSSSGVQEFRTVDALDEDAVTRYLDEIVAAHGRIDIVLNLATSDHAAFNHGKPASETSLEELLIPARSTLGPQFVTAKAAQKQMANQRSGVILFITSTLAVVGSPWSAALSATHAGIEGLMRSLASEWGPQGIRVLGVRSEAMPDTPTIEYTFRAMGENLGISQTEMQGAIEQNKVALGRLPERSETANVLAFAASDLASFMTGTMLNHSGGHVLQ</sequence>
<keyword evidence="2" id="KW-0560">Oxidoreductase</keyword>
<organism evidence="3 4">
    <name type="scientific">Parasphingorhabdus litoris</name>
    <dbReference type="NCBI Taxonomy" id="394733"/>
    <lineage>
        <taxon>Bacteria</taxon>
        <taxon>Pseudomonadati</taxon>
        <taxon>Pseudomonadota</taxon>
        <taxon>Alphaproteobacteria</taxon>
        <taxon>Sphingomonadales</taxon>
        <taxon>Sphingomonadaceae</taxon>
        <taxon>Parasphingorhabdus</taxon>
    </lineage>
</organism>
<proteinExistence type="inferred from homology"/>
<gene>
    <name evidence="3" type="ORF">GCM10009096_02700</name>
</gene>